<proteinExistence type="predicted"/>
<accession>A0A0A9DEK5</accession>
<protein>
    <submittedName>
        <fullName evidence="1">Uncharacterized protein</fullName>
    </submittedName>
</protein>
<sequence>MELFSIFRSGDVTSAHIKIVCHHTGTVEFGADNSQVAPLAGVSYWKLRFEAVIN</sequence>
<dbReference type="AlphaFoldDB" id="A0A0A9DEK5"/>
<name>A0A0A9DEK5_ARUDO</name>
<reference evidence="1" key="2">
    <citation type="journal article" date="2015" name="Data Brief">
        <title>Shoot transcriptome of the giant reed, Arundo donax.</title>
        <authorList>
            <person name="Barrero R.A."/>
            <person name="Guerrero F.D."/>
            <person name="Moolhuijzen P."/>
            <person name="Goolsby J.A."/>
            <person name="Tidwell J."/>
            <person name="Bellgard S.E."/>
            <person name="Bellgard M.I."/>
        </authorList>
    </citation>
    <scope>NUCLEOTIDE SEQUENCE</scope>
    <source>
        <tissue evidence="1">Shoot tissue taken approximately 20 cm above the soil surface</tissue>
    </source>
</reference>
<reference evidence="1" key="1">
    <citation type="submission" date="2014-09" db="EMBL/GenBank/DDBJ databases">
        <authorList>
            <person name="Magalhaes I.L.F."/>
            <person name="Oliveira U."/>
            <person name="Santos F.R."/>
            <person name="Vidigal T.H.D.A."/>
            <person name="Brescovit A.D."/>
            <person name="Santos A.J."/>
        </authorList>
    </citation>
    <scope>NUCLEOTIDE SEQUENCE</scope>
    <source>
        <tissue evidence="1">Shoot tissue taken approximately 20 cm above the soil surface</tissue>
    </source>
</reference>
<dbReference type="EMBL" id="GBRH01213820">
    <property type="protein sequence ID" value="JAD84075.1"/>
    <property type="molecule type" value="Transcribed_RNA"/>
</dbReference>
<organism evidence="1">
    <name type="scientific">Arundo donax</name>
    <name type="common">Giant reed</name>
    <name type="synonym">Donax arundinaceus</name>
    <dbReference type="NCBI Taxonomy" id="35708"/>
    <lineage>
        <taxon>Eukaryota</taxon>
        <taxon>Viridiplantae</taxon>
        <taxon>Streptophyta</taxon>
        <taxon>Embryophyta</taxon>
        <taxon>Tracheophyta</taxon>
        <taxon>Spermatophyta</taxon>
        <taxon>Magnoliopsida</taxon>
        <taxon>Liliopsida</taxon>
        <taxon>Poales</taxon>
        <taxon>Poaceae</taxon>
        <taxon>PACMAD clade</taxon>
        <taxon>Arundinoideae</taxon>
        <taxon>Arundineae</taxon>
        <taxon>Arundo</taxon>
    </lineage>
</organism>
<evidence type="ECO:0000313" key="1">
    <source>
        <dbReference type="EMBL" id="JAD84075.1"/>
    </source>
</evidence>